<name>A0A0P6Y0Y4_9CHLR</name>
<keyword evidence="2" id="KW-0547">Nucleotide-binding</keyword>
<dbReference type="OrthoDB" id="9784450at2"/>
<keyword evidence="1" id="KW-0813">Transport</keyword>
<dbReference type="GO" id="GO:0016887">
    <property type="term" value="F:ATP hydrolysis activity"/>
    <property type="evidence" value="ECO:0007669"/>
    <property type="project" value="InterPro"/>
</dbReference>
<dbReference type="AlphaFoldDB" id="A0A0P6Y0Y4"/>
<dbReference type="InterPro" id="IPR027417">
    <property type="entry name" value="P-loop_NTPase"/>
</dbReference>
<dbReference type="STRING" id="1134406.ADN00_05870"/>
<dbReference type="InterPro" id="IPR050166">
    <property type="entry name" value="ABC_transporter_ATP-bind"/>
</dbReference>
<dbReference type="EMBL" id="LGCL01000016">
    <property type="protein sequence ID" value="KPL78877.1"/>
    <property type="molecule type" value="Genomic_DNA"/>
</dbReference>
<dbReference type="PANTHER" id="PTHR42788:SF2">
    <property type="entry name" value="ABC TRANSPORTER ATP-BINDING PROTEIN"/>
    <property type="match status" value="1"/>
</dbReference>
<dbReference type="CDD" id="cd03293">
    <property type="entry name" value="ABC_NrtD_SsuB_transporters"/>
    <property type="match status" value="1"/>
</dbReference>
<organism evidence="5 6">
    <name type="scientific">Ornatilinea apprima</name>
    <dbReference type="NCBI Taxonomy" id="1134406"/>
    <lineage>
        <taxon>Bacteria</taxon>
        <taxon>Bacillati</taxon>
        <taxon>Chloroflexota</taxon>
        <taxon>Anaerolineae</taxon>
        <taxon>Anaerolineales</taxon>
        <taxon>Anaerolineaceae</taxon>
        <taxon>Ornatilinea</taxon>
    </lineage>
</organism>
<dbReference type="GO" id="GO:0005524">
    <property type="term" value="F:ATP binding"/>
    <property type="evidence" value="ECO:0007669"/>
    <property type="project" value="UniProtKB-KW"/>
</dbReference>
<dbReference type="PROSITE" id="PS00211">
    <property type="entry name" value="ABC_TRANSPORTER_1"/>
    <property type="match status" value="1"/>
</dbReference>
<protein>
    <submittedName>
        <fullName evidence="5">ABC transporter</fullName>
    </submittedName>
</protein>
<evidence type="ECO:0000256" key="1">
    <source>
        <dbReference type="ARBA" id="ARBA00022448"/>
    </source>
</evidence>
<dbReference type="PANTHER" id="PTHR42788">
    <property type="entry name" value="TAURINE IMPORT ATP-BINDING PROTEIN-RELATED"/>
    <property type="match status" value="1"/>
</dbReference>
<accession>A0A0P6Y0Y4</accession>
<keyword evidence="6" id="KW-1185">Reference proteome</keyword>
<evidence type="ECO:0000313" key="6">
    <source>
        <dbReference type="Proteomes" id="UP000050417"/>
    </source>
</evidence>
<sequence>MGGRQKVNVLQDIDFEANEGSFVCILGPSGCGKSTLFNVIAGLISPTRGNIYLDGQSINGKTGLVGYMFQKDLLLPWRSIIENIYLGAEIQKRNMPESAAKAQMLVEKYGLSGFEDYYPKFLSGGMRQRAAFLRTMMLDNKVMLLDEPFGALDAQTRLSMQEWLHEVWRDSKKTIIFITHDVDEAIFLAEKVLVLSHRPSTILEYVDIPLPENRNYEMMGEPEIIKLRSEMFKIIRQESQKSLGGKDAGVESDPVIL</sequence>
<dbReference type="SUPFAM" id="SSF52540">
    <property type="entry name" value="P-loop containing nucleoside triphosphate hydrolases"/>
    <property type="match status" value="1"/>
</dbReference>
<keyword evidence="3" id="KW-0067">ATP-binding</keyword>
<dbReference type="InterPro" id="IPR017871">
    <property type="entry name" value="ABC_transporter-like_CS"/>
</dbReference>
<proteinExistence type="predicted"/>
<feature type="domain" description="ABC transporter" evidence="4">
    <location>
        <begin position="1"/>
        <end position="222"/>
    </location>
</feature>
<dbReference type="InterPro" id="IPR003439">
    <property type="entry name" value="ABC_transporter-like_ATP-bd"/>
</dbReference>
<dbReference type="SMART" id="SM00382">
    <property type="entry name" value="AAA"/>
    <property type="match status" value="1"/>
</dbReference>
<gene>
    <name evidence="5" type="ORF">ADN00_05870</name>
</gene>
<evidence type="ECO:0000256" key="2">
    <source>
        <dbReference type="ARBA" id="ARBA00022741"/>
    </source>
</evidence>
<evidence type="ECO:0000259" key="4">
    <source>
        <dbReference type="PROSITE" id="PS50893"/>
    </source>
</evidence>
<dbReference type="Gene3D" id="3.40.50.300">
    <property type="entry name" value="P-loop containing nucleotide triphosphate hydrolases"/>
    <property type="match status" value="1"/>
</dbReference>
<dbReference type="Proteomes" id="UP000050417">
    <property type="component" value="Unassembled WGS sequence"/>
</dbReference>
<dbReference type="InterPro" id="IPR003593">
    <property type="entry name" value="AAA+_ATPase"/>
</dbReference>
<reference evidence="5 6" key="1">
    <citation type="submission" date="2015-07" db="EMBL/GenBank/DDBJ databases">
        <title>Genome sequence of Ornatilinea apprima DSM 23815.</title>
        <authorList>
            <person name="Hemp J."/>
            <person name="Ward L.M."/>
            <person name="Pace L.A."/>
            <person name="Fischer W.W."/>
        </authorList>
    </citation>
    <scope>NUCLEOTIDE SEQUENCE [LARGE SCALE GENOMIC DNA]</scope>
    <source>
        <strain evidence="5 6">P3M-1</strain>
    </source>
</reference>
<dbReference type="PROSITE" id="PS50893">
    <property type="entry name" value="ABC_TRANSPORTER_2"/>
    <property type="match status" value="1"/>
</dbReference>
<dbReference type="Pfam" id="PF00005">
    <property type="entry name" value="ABC_tran"/>
    <property type="match status" value="1"/>
</dbReference>
<evidence type="ECO:0000313" key="5">
    <source>
        <dbReference type="EMBL" id="KPL78877.1"/>
    </source>
</evidence>
<evidence type="ECO:0000256" key="3">
    <source>
        <dbReference type="ARBA" id="ARBA00022840"/>
    </source>
</evidence>
<comment type="caution">
    <text evidence="5">The sequence shown here is derived from an EMBL/GenBank/DDBJ whole genome shotgun (WGS) entry which is preliminary data.</text>
</comment>